<dbReference type="Proteomes" id="UP000598360">
    <property type="component" value="Unassembled WGS sequence"/>
</dbReference>
<sequence>MSTRGAPRSAAAAFPGGTRLVLDGSVRRTAGGRVLLGGSPLRLLRLKTGGAHLLDRWIRGEPVGTGGSRQGLARQLLTAGLVHPEPPAGVFGPADVTLVTPVRNNATGLARLLAATGELTERIVVDDGSDVPVRRAVLRHERPAGPAAARDAGWQRASTDLVAFLDADVTPEPGWLQEVLPQFADPTVAAVAPRVRSVPADTAVARYEAERSSLDLGPCPAIVRPMSRVSYVPSAALVVRRTALREVGGFDQRLRFGEDVDLVWRCIEAGHTVRYAPNSVVWHQPRPTLRSWLRQRFDYGTSAAPLSTRHPGLLSPAKMSPHSAAAWALLAAGRHRSALAVAAVSAAMLARNLRGRGLPVAGSLRLAGLGHAGAGRLLAEATRRAWWPLALAAAAVSRRARRVVLAALLPCLVEAAGRGHRWLVLRVLDDLAYGAGVWAGCARERTAAPLRPEFTGGGLC</sequence>
<dbReference type="SUPFAM" id="SSF53448">
    <property type="entry name" value="Nucleotide-diphospho-sugar transferases"/>
    <property type="match status" value="1"/>
</dbReference>
<dbReference type="Pfam" id="PF00535">
    <property type="entry name" value="Glycos_transf_2"/>
    <property type="match status" value="1"/>
</dbReference>
<comment type="similarity">
    <text evidence="2">Belongs to the glycosyltransferase 2 family.</text>
</comment>
<dbReference type="EMBL" id="JADEYC010000021">
    <property type="protein sequence ID" value="MBE9375516.1"/>
    <property type="molecule type" value="Genomic_DNA"/>
</dbReference>
<accession>A0A929FY89</accession>
<evidence type="ECO:0000259" key="5">
    <source>
        <dbReference type="Pfam" id="PF00535"/>
    </source>
</evidence>
<dbReference type="AlphaFoldDB" id="A0A929FY89"/>
<keyword evidence="4" id="KW-0808">Transferase</keyword>
<dbReference type="GO" id="GO:0016757">
    <property type="term" value="F:glycosyltransferase activity"/>
    <property type="evidence" value="ECO:0007669"/>
    <property type="project" value="UniProtKB-KW"/>
</dbReference>
<dbReference type="PANTHER" id="PTHR43179">
    <property type="entry name" value="RHAMNOSYLTRANSFERASE WBBL"/>
    <property type="match status" value="1"/>
</dbReference>
<dbReference type="InterPro" id="IPR023981">
    <property type="entry name" value="MftF"/>
</dbReference>
<dbReference type="RefSeq" id="WP_193928958.1">
    <property type="nucleotide sequence ID" value="NZ_JADEYC010000021.1"/>
</dbReference>
<evidence type="ECO:0000256" key="2">
    <source>
        <dbReference type="ARBA" id="ARBA00006739"/>
    </source>
</evidence>
<comment type="pathway">
    <text evidence="1">Cell wall biogenesis; cell wall polysaccharide biosynthesis.</text>
</comment>
<evidence type="ECO:0000256" key="3">
    <source>
        <dbReference type="ARBA" id="ARBA00022676"/>
    </source>
</evidence>
<evidence type="ECO:0000313" key="7">
    <source>
        <dbReference type="Proteomes" id="UP000598360"/>
    </source>
</evidence>
<feature type="domain" description="Glycosyltransferase 2-like" evidence="5">
    <location>
        <begin position="99"/>
        <end position="203"/>
    </location>
</feature>
<dbReference type="NCBIfam" id="TIGR03965">
    <property type="entry name" value="mycofact_glyco"/>
    <property type="match status" value="1"/>
</dbReference>
<evidence type="ECO:0000256" key="4">
    <source>
        <dbReference type="ARBA" id="ARBA00022679"/>
    </source>
</evidence>
<protein>
    <submittedName>
        <fullName evidence="6">Mycofactocin biosynthesis glycosyltransferase MftF</fullName>
    </submittedName>
</protein>
<keyword evidence="7" id="KW-1185">Reference proteome</keyword>
<gene>
    <name evidence="6" type="primary">mftF</name>
    <name evidence="6" type="ORF">IQ251_13770</name>
</gene>
<evidence type="ECO:0000256" key="1">
    <source>
        <dbReference type="ARBA" id="ARBA00004776"/>
    </source>
</evidence>
<comment type="caution">
    <text evidence="6">The sequence shown here is derived from an EMBL/GenBank/DDBJ whole genome shotgun (WGS) entry which is preliminary data.</text>
</comment>
<reference evidence="6" key="1">
    <citation type="submission" date="2020-10" db="EMBL/GenBank/DDBJ databases">
        <title>Diversity and distribution of actinomycetes associated with coral in the coast of Hainan.</title>
        <authorList>
            <person name="Li F."/>
        </authorList>
    </citation>
    <scope>NUCLEOTIDE SEQUENCE</scope>
    <source>
        <strain evidence="6">HNM0983</strain>
    </source>
</reference>
<dbReference type="PANTHER" id="PTHR43179:SF12">
    <property type="entry name" value="GALACTOFURANOSYLTRANSFERASE GLFT2"/>
    <property type="match status" value="1"/>
</dbReference>
<proteinExistence type="inferred from homology"/>
<name>A0A929FY89_9PSEU</name>
<evidence type="ECO:0000313" key="6">
    <source>
        <dbReference type="EMBL" id="MBE9375516.1"/>
    </source>
</evidence>
<dbReference type="Gene3D" id="3.90.550.10">
    <property type="entry name" value="Spore Coat Polysaccharide Biosynthesis Protein SpsA, Chain A"/>
    <property type="match status" value="1"/>
</dbReference>
<keyword evidence="3" id="KW-0328">Glycosyltransferase</keyword>
<dbReference type="InterPro" id="IPR029044">
    <property type="entry name" value="Nucleotide-diphossugar_trans"/>
</dbReference>
<organism evidence="6 7">
    <name type="scientific">Saccharopolyspora montiporae</name>
    <dbReference type="NCBI Taxonomy" id="2781240"/>
    <lineage>
        <taxon>Bacteria</taxon>
        <taxon>Bacillati</taxon>
        <taxon>Actinomycetota</taxon>
        <taxon>Actinomycetes</taxon>
        <taxon>Pseudonocardiales</taxon>
        <taxon>Pseudonocardiaceae</taxon>
        <taxon>Saccharopolyspora</taxon>
    </lineage>
</organism>
<dbReference type="InterPro" id="IPR001173">
    <property type="entry name" value="Glyco_trans_2-like"/>
</dbReference>